<accession>A0A2H3ED85</accession>
<dbReference type="EMBL" id="KZ293644">
    <property type="protein sequence ID" value="PBL04025.1"/>
    <property type="molecule type" value="Genomic_DNA"/>
</dbReference>
<gene>
    <name evidence="1" type="ORF">ARMGADRAFT_910458</name>
</gene>
<dbReference type="OMA" id="NDRIFCH"/>
<dbReference type="STRING" id="47427.A0A2H3ED85"/>
<reference evidence="2" key="1">
    <citation type="journal article" date="2017" name="Nat. Ecol. Evol.">
        <title>Genome expansion and lineage-specific genetic innovations in the forest pathogenic fungi Armillaria.</title>
        <authorList>
            <person name="Sipos G."/>
            <person name="Prasanna A.N."/>
            <person name="Walter M.C."/>
            <person name="O'Connor E."/>
            <person name="Balint B."/>
            <person name="Krizsan K."/>
            <person name="Kiss B."/>
            <person name="Hess J."/>
            <person name="Varga T."/>
            <person name="Slot J."/>
            <person name="Riley R."/>
            <person name="Boka B."/>
            <person name="Rigling D."/>
            <person name="Barry K."/>
            <person name="Lee J."/>
            <person name="Mihaltcheva S."/>
            <person name="LaButti K."/>
            <person name="Lipzen A."/>
            <person name="Waldron R."/>
            <person name="Moloney N.M."/>
            <person name="Sperisen C."/>
            <person name="Kredics L."/>
            <person name="Vagvoelgyi C."/>
            <person name="Patrignani A."/>
            <person name="Fitzpatrick D."/>
            <person name="Nagy I."/>
            <person name="Doyle S."/>
            <person name="Anderson J.B."/>
            <person name="Grigoriev I.V."/>
            <person name="Gueldener U."/>
            <person name="Muensterkoetter M."/>
            <person name="Nagy L.G."/>
        </authorList>
    </citation>
    <scope>NUCLEOTIDE SEQUENCE [LARGE SCALE GENOMIC DNA]</scope>
    <source>
        <strain evidence="2">Ar21-2</strain>
    </source>
</reference>
<proteinExistence type="predicted"/>
<dbReference type="InParanoid" id="A0A2H3ED85"/>
<name>A0A2H3ED85_ARMGA</name>
<evidence type="ECO:0000313" key="2">
    <source>
        <dbReference type="Proteomes" id="UP000217790"/>
    </source>
</evidence>
<sequence length="53" mass="6375">LYIINDRIFCHKILHINYTTYDVHWNQDSINPRTRSDVIILANETDTDCIHPY</sequence>
<dbReference type="Proteomes" id="UP000217790">
    <property type="component" value="Unassembled WGS sequence"/>
</dbReference>
<evidence type="ECO:0000313" key="1">
    <source>
        <dbReference type="EMBL" id="PBL04025.1"/>
    </source>
</evidence>
<dbReference type="OrthoDB" id="2692094at2759"/>
<keyword evidence="2" id="KW-1185">Reference proteome</keyword>
<dbReference type="AlphaFoldDB" id="A0A2H3ED85"/>
<feature type="non-terminal residue" evidence="1">
    <location>
        <position position="1"/>
    </location>
</feature>
<organism evidence="1 2">
    <name type="scientific">Armillaria gallica</name>
    <name type="common">Bulbous honey fungus</name>
    <name type="synonym">Armillaria bulbosa</name>
    <dbReference type="NCBI Taxonomy" id="47427"/>
    <lineage>
        <taxon>Eukaryota</taxon>
        <taxon>Fungi</taxon>
        <taxon>Dikarya</taxon>
        <taxon>Basidiomycota</taxon>
        <taxon>Agaricomycotina</taxon>
        <taxon>Agaricomycetes</taxon>
        <taxon>Agaricomycetidae</taxon>
        <taxon>Agaricales</taxon>
        <taxon>Marasmiineae</taxon>
        <taxon>Physalacriaceae</taxon>
        <taxon>Armillaria</taxon>
    </lineage>
</organism>
<protein>
    <submittedName>
        <fullName evidence="1">Uncharacterized protein</fullName>
    </submittedName>
</protein>